<evidence type="ECO:0008006" key="3">
    <source>
        <dbReference type="Google" id="ProtNLM"/>
    </source>
</evidence>
<organism evidence="1 2">
    <name type="scientific">Pseudopithomyces chartarum</name>
    <dbReference type="NCBI Taxonomy" id="1892770"/>
    <lineage>
        <taxon>Eukaryota</taxon>
        <taxon>Fungi</taxon>
        <taxon>Dikarya</taxon>
        <taxon>Ascomycota</taxon>
        <taxon>Pezizomycotina</taxon>
        <taxon>Dothideomycetes</taxon>
        <taxon>Pleosporomycetidae</taxon>
        <taxon>Pleosporales</taxon>
        <taxon>Massarineae</taxon>
        <taxon>Didymosphaeriaceae</taxon>
        <taxon>Pseudopithomyces</taxon>
    </lineage>
</organism>
<dbReference type="Gene3D" id="2.60.120.620">
    <property type="entry name" value="q2cbj1_9rhob like domain"/>
    <property type="match status" value="1"/>
</dbReference>
<dbReference type="PANTHER" id="PTHR21308">
    <property type="entry name" value="PHYTANOYL-COA ALPHA-HYDROXYLASE"/>
    <property type="match status" value="1"/>
</dbReference>
<dbReference type="EMBL" id="WVTA01000017">
    <property type="protein sequence ID" value="KAK3200818.1"/>
    <property type="molecule type" value="Genomic_DNA"/>
</dbReference>
<evidence type="ECO:0000313" key="2">
    <source>
        <dbReference type="Proteomes" id="UP001280581"/>
    </source>
</evidence>
<sequence>MESTTSTPTPIPSRLFSTANSSSLSVFKTLITNPPSTHYPLATETTSNIPIYTLPPFSSFSPSQRSALQDEWHHILLSGPGIFITKNLYPDPSLLTHVNEVFDSIIASEAAANVSKGDHFAPPNANTRIWNAFSKHGLRDPSSFVDYYSNPWIPLIASAWLGPAHRLTAQVNIVMPGGEAQIPHRDYHLGFQGSSEAAAFPRAAHAASQFLTLQGAVAHGDIPVESGPTRVLPYSQLVEGGYLSIRSEDFRALFQEHYVSLAMQQGDEYIASRCESLADIECVWETDGECGYGGVDWGDVGGFEGQVWEGGGE</sequence>
<keyword evidence="2" id="KW-1185">Reference proteome</keyword>
<dbReference type="SUPFAM" id="SSF51197">
    <property type="entry name" value="Clavaminate synthase-like"/>
    <property type="match status" value="1"/>
</dbReference>
<proteinExistence type="predicted"/>
<reference evidence="1 2" key="1">
    <citation type="submission" date="2021-02" db="EMBL/GenBank/DDBJ databases">
        <title>Genome assembly of Pseudopithomyces chartarum.</title>
        <authorList>
            <person name="Jauregui R."/>
            <person name="Singh J."/>
            <person name="Voisey C."/>
        </authorList>
    </citation>
    <scope>NUCLEOTIDE SEQUENCE [LARGE SCALE GENOMIC DNA]</scope>
    <source>
        <strain evidence="1 2">AGR01</strain>
    </source>
</reference>
<protein>
    <recommendedName>
        <fullName evidence="3">Phytanoyl-CoA dioxygenase</fullName>
    </recommendedName>
</protein>
<dbReference type="GO" id="GO:0048244">
    <property type="term" value="F:phytanoyl-CoA dioxygenase activity"/>
    <property type="evidence" value="ECO:0007669"/>
    <property type="project" value="InterPro"/>
</dbReference>
<accession>A0AAN6LPP3</accession>
<dbReference type="Pfam" id="PF05721">
    <property type="entry name" value="PhyH"/>
    <property type="match status" value="1"/>
</dbReference>
<comment type="caution">
    <text evidence="1">The sequence shown here is derived from an EMBL/GenBank/DDBJ whole genome shotgun (WGS) entry which is preliminary data.</text>
</comment>
<dbReference type="Proteomes" id="UP001280581">
    <property type="component" value="Unassembled WGS sequence"/>
</dbReference>
<dbReference type="InterPro" id="IPR008775">
    <property type="entry name" value="Phytyl_CoA_dOase-like"/>
</dbReference>
<name>A0AAN6LPP3_9PLEO</name>
<dbReference type="GO" id="GO:0001561">
    <property type="term" value="P:fatty acid alpha-oxidation"/>
    <property type="evidence" value="ECO:0007669"/>
    <property type="project" value="InterPro"/>
</dbReference>
<dbReference type="PANTHER" id="PTHR21308:SF8">
    <property type="entry name" value="PHYTANOYL-COA DIOXYGENASE FAMILY PROTEIN (AFU_ORTHOLOGUE AFUA_2G09620)"/>
    <property type="match status" value="1"/>
</dbReference>
<gene>
    <name evidence="1" type="ORF">GRF29_213g51122</name>
</gene>
<evidence type="ECO:0000313" key="1">
    <source>
        <dbReference type="EMBL" id="KAK3200818.1"/>
    </source>
</evidence>
<dbReference type="InterPro" id="IPR047128">
    <property type="entry name" value="PhyH"/>
</dbReference>
<dbReference type="AlphaFoldDB" id="A0AAN6LPP3"/>